<accession>A0ACC3BPS9</accession>
<evidence type="ECO:0000313" key="2">
    <source>
        <dbReference type="Proteomes" id="UP000798662"/>
    </source>
</evidence>
<name>A0ACC3BPS9_PYRYE</name>
<gene>
    <name evidence="1" type="ORF">I4F81_002092</name>
</gene>
<proteinExistence type="predicted"/>
<protein>
    <submittedName>
        <fullName evidence="1">Uncharacterized protein</fullName>
    </submittedName>
</protein>
<evidence type="ECO:0000313" key="1">
    <source>
        <dbReference type="EMBL" id="KAK1859497.1"/>
    </source>
</evidence>
<organism evidence="1 2">
    <name type="scientific">Pyropia yezoensis</name>
    <name type="common">Susabi-nori</name>
    <name type="synonym">Porphyra yezoensis</name>
    <dbReference type="NCBI Taxonomy" id="2788"/>
    <lineage>
        <taxon>Eukaryota</taxon>
        <taxon>Rhodophyta</taxon>
        <taxon>Bangiophyceae</taxon>
        <taxon>Bangiales</taxon>
        <taxon>Bangiaceae</taxon>
        <taxon>Pyropia</taxon>
    </lineage>
</organism>
<comment type="caution">
    <text evidence="1">The sequence shown here is derived from an EMBL/GenBank/DDBJ whole genome shotgun (WGS) entry which is preliminary data.</text>
</comment>
<sequence length="285" mass="30884">MVFFGSPAEELAGAPGWRPPARVGCPSPSYLRNSSETAVAEDDASPSADRSRRSSTRSPRPSLSTREVDGLRRAAVMGATRLGAPSPPPPIAAFPDVAVTMDDVADDCSVEDVYESPAMWQGGGMYDDKPAERKVSMDEVQEEKEAAAKDAKRQKELKKAIKDYMKTSLSSERTFFKWVWTGLNLGALGMFSLAFFEDHTAFPFRLLLTAVAWAAGLVCALYGLRQFHRRRRALLTANDDPTAWESPSAPAVVVAVFAGMIALMVLYAVVSHQTFHSHATVAVGG</sequence>
<dbReference type="EMBL" id="CM020618">
    <property type="protein sequence ID" value="KAK1859497.1"/>
    <property type="molecule type" value="Genomic_DNA"/>
</dbReference>
<dbReference type="Proteomes" id="UP000798662">
    <property type="component" value="Chromosome 1"/>
</dbReference>
<reference evidence="1" key="1">
    <citation type="submission" date="2019-11" db="EMBL/GenBank/DDBJ databases">
        <title>Nori genome reveals adaptations in red seaweeds to the harsh intertidal environment.</title>
        <authorList>
            <person name="Wang D."/>
            <person name="Mao Y."/>
        </authorList>
    </citation>
    <scope>NUCLEOTIDE SEQUENCE</scope>
    <source>
        <tissue evidence="1">Gametophyte</tissue>
    </source>
</reference>
<keyword evidence="2" id="KW-1185">Reference proteome</keyword>